<evidence type="ECO:0000313" key="1">
    <source>
        <dbReference type="EMBL" id="GGZ58742.1"/>
    </source>
</evidence>
<gene>
    <name evidence="1" type="ORF">GCM10008088_20410</name>
</gene>
<dbReference type="EMBL" id="BMWY01000005">
    <property type="protein sequence ID" value="GGZ58742.1"/>
    <property type="molecule type" value="Genomic_DNA"/>
</dbReference>
<comment type="caution">
    <text evidence="1">The sequence shown here is derived from an EMBL/GenBank/DDBJ whole genome shotgun (WGS) entry which is preliminary data.</text>
</comment>
<dbReference type="Proteomes" id="UP000615593">
    <property type="component" value="Unassembled WGS sequence"/>
</dbReference>
<protein>
    <submittedName>
        <fullName evidence="1">Uncharacterized protein</fullName>
    </submittedName>
</protein>
<proteinExistence type="predicted"/>
<keyword evidence="2" id="KW-1185">Reference proteome</keyword>
<sequence>MKHPSDLLRYRFISHLPSREGTFFEFEVETETEVEIENIVVPVSNHPVSKKKSVRNKKRI</sequence>
<organism evidence="1 2">
    <name type="scientific">Mesonia mobilis</name>
    <dbReference type="NCBI Taxonomy" id="369791"/>
    <lineage>
        <taxon>Bacteria</taxon>
        <taxon>Pseudomonadati</taxon>
        <taxon>Bacteroidota</taxon>
        <taxon>Flavobacteriia</taxon>
        <taxon>Flavobacteriales</taxon>
        <taxon>Flavobacteriaceae</taxon>
        <taxon>Mesonia</taxon>
    </lineage>
</organism>
<name>A0ABQ3BVP5_9FLAO</name>
<reference evidence="2" key="1">
    <citation type="journal article" date="2019" name="Int. J. Syst. Evol. Microbiol.">
        <title>The Global Catalogue of Microorganisms (GCM) 10K type strain sequencing project: providing services to taxonomists for standard genome sequencing and annotation.</title>
        <authorList>
            <consortium name="The Broad Institute Genomics Platform"/>
            <consortium name="The Broad Institute Genome Sequencing Center for Infectious Disease"/>
            <person name="Wu L."/>
            <person name="Ma J."/>
        </authorList>
    </citation>
    <scope>NUCLEOTIDE SEQUENCE [LARGE SCALE GENOMIC DNA]</scope>
    <source>
        <strain evidence="2">KCTC 12708</strain>
    </source>
</reference>
<evidence type="ECO:0000313" key="2">
    <source>
        <dbReference type="Proteomes" id="UP000615593"/>
    </source>
</evidence>
<accession>A0ABQ3BVP5</accession>